<gene>
    <name evidence="1" type="ORF">A0H81_10478</name>
</gene>
<dbReference type="STRING" id="5627.A0A1C7LZ21"/>
<dbReference type="EMBL" id="LUGG01000015">
    <property type="protein sequence ID" value="OBZ69973.1"/>
    <property type="molecule type" value="Genomic_DNA"/>
</dbReference>
<evidence type="ECO:0000313" key="1">
    <source>
        <dbReference type="EMBL" id="OBZ69973.1"/>
    </source>
</evidence>
<dbReference type="AlphaFoldDB" id="A0A1C7LZ21"/>
<sequence>MTLAVATSYAPLKTFYEHLLVVEHCPLPPSTLAFAVNFRYINAYAKAEEGSSGTFCTVLARQTPADVEYDLDNPLDGLCVARLRAIFKLPEAYGAQFKHPLAFVEWFTPFRTPDPDTDRT</sequence>
<accession>A0A1C7LZ21</accession>
<comment type="caution">
    <text evidence="1">The sequence shown here is derived from an EMBL/GenBank/DDBJ whole genome shotgun (WGS) entry which is preliminary data.</text>
</comment>
<proteinExistence type="predicted"/>
<dbReference type="OrthoDB" id="3244185at2759"/>
<evidence type="ECO:0000313" key="2">
    <source>
        <dbReference type="Proteomes" id="UP000092993"/>
    </source>
</evidence>
<keyword evidence="2" id="KW-1185">Reference proteome</keyword>
<organism evidence="1 2">
    <name type="scientific">Grifola frondosa</name>
    <name type="common">Maitake</name>
    <name type="synonym">Polyporus frondosus</name>
    <dbReference type="NCBI Taxonomy" id="5627"/>
    <lineage>
        <taxon>Eukaryota</taxon>
        <taxon>Fungi</taxon>
        <taxon>Dikarya</taxon>
        <taxon>Basidiomycota</taxon>
        <taxon>Agaricomycotina</taxon>
        <taxon>Agaricomycetes</taxon>
        <taxon>Polyporales</taxon>
        <taxon>Grifolaceae</taxon>
        <taxon>Grifola</taxon>
    </lineage>
</organism>
<dbReference type="Proteomes" id="UP000092993">
    <property type="component" value="Unassembled WGS sequence"/>
</dbReference>
<protein>
    <submittedName>
        <fullName evidence="1">Uncharacterized protein</fullName>
    </submittedName>
</protein>
<reference evidence="1 2" key="1">
    <citation type="submission" date="2016-03" db="EMBL/GenBank/DDBJ databases">
        <title>Whole genome sequencing of Grifola frondosa 9006-11.</title>
        <authorList>
            <person name="Min B."/>
            <person name="Park H."/>
            <person name="Kim J.-G."/>
            <person name="Cho H."/>
            <person name="Oh Y.-L."/>
            <person name="Kong W.-S."/>
            <person name="Choi I.-G."/>
        </authorList>
    </citation>
    <scope>NUCLEOTIDE SEQUENCE [LARGE SCALE GENOMIC DNA]</scope>
    <source>
        <strain evidence="1 2">9006-11</strain>
    </source>
</reference>
<name>A0A1C7LZ21_GRIFR</name>